<name>A0A454JJ63_9NEIS</name>
<proteinExistence type="predicted"/>
<dbReference type="OrthoDB" id="8536851at2"/>
<accession>A0A454JJ63</accession>
<sequence>MKRILIVAALSLAAATPVFAADVGVSINIGEPGFFGQLDIGNYGPPPVVNVQPVIVSPMVVSQPPIYLRVPPEHARHWNRYCRQYHACDKRVFFVQDKWYKHVYAPRYQHDHPHPAHDAGRHDEHRGDSHRDYRNDHRPDPRNDHRNDRNDQRWDQPNQR</sequence>
<dbReference type="AlphaFoldDB" id="A0A454JJ63"/>
<feature type="signal peptide" evidence="2">
    <location>
        <begin position="1"/>
        <end position="20"/>
    </location>
</feature>
<evidence type="ECO:0000313" key="3">
    <source>
        <dbReference type="EMBL" id="RMC98644.1"/>
    </source>
</evidence>
<reference evidence="3 4" key="1">
    <citation type="submission" date="2018-10" db="EMBL/GenBank/DDBJ databases">
        <title>Draft genome sequence of Aquitalea MWU14-2217 isolated from a wild cranberry bog in Provincetown, Massachusetts.</title>
        <authorList>
            <person name="Ebadzadsahrai G."/>
            <person name="Soby S."/>
        </authorList>
    </citation>
    <scope>NUCLEOTIDE SEQUENCE [LARGE SCALE GENOMIC DNA]</scope>
    <source>
        <strain evidence="3 4">MWU14-2217</strain>
    </source>
</reference>
<keyword evidence="4" id="KW-1185">Reference proteome</keyword>
<evidence type="ECO:0000256" key="1">
    <source>
        <dbReference type="SAM" id="MobiDB-lite"/>
    </source>
</evidence>
<keyword evidence="2" id="KW-0732">Signal</keyword>
<protein>
    <recommendedName>
        <fullName evidence="5">DUF3300 domain-containing protein</fullName>
    </recommendedName>
</protein>
<evidence type="ECO:0000313" key="4">
    <source>
        <dbReference type="Proteomes" id="UP000274139"/>
    </source>
</evidence>
<dbReference type="RefSeq" id="WP_103524463.1">
    <property type="nucleotide sequence ID" value="NZ_JAIZDC010000005.1"/>
</dbReference>
<organism evidence="3 4">
    <name type="scientific">Aquitalea palustris</name>
    <dbReference type="NCBI Taxonomy" id="2480983"/>
    <lineage>
        <taxon>Bacteria</taxon>
        <taxon>Pseudomonadati</taxon>
        <taxon>Pseudomonadota</taxon>
        <taxon>Betaproteobacteria</taxon>
        <taxon>Neisseriales</taxon>
        <taxon>Chromobacteriaceae</taxon>
        <taxon>Aquitalea</taxon>
    </lineage>
</organism>
<comment type="caution">
    <text evidence="3">The sequence shown here is derived from an EMBL/GenBank/DDBJ whole genome shotgun (WGS) entry which is preliminary data.</text>
</comment>
<dbReference type="EMBL" id="RFAR01000033">
    <property type="protein sequence ID" value="RMC98644.1"/>
    <property type="molecule type" value="Genomic_DNA"/>
</dbReference>
<dbReference type="Proteomes" id="UP000274139">
    <property type="component" value="Unassembled WGS sequence"/>
</dbReference>
<evidence type="ECO:0000256" key="2">
    <source>
        <dbReference type="SAM" id="SignalP"/>
    </source>
</evidence>
<feature type="compositionally biased region" description="Basic and acidic residues" evidence="1">
    <location>
        <begin position="110"/>
        <end position="154"/>
    </location>
</feature>
<feature type="chain" id="PRO_5019185499" description="DUF3300 domain-containing protein" evidence="2">
    <location>
        <begin position="21"/>
        <end position="160"/>
    </location>
</feature>
<feature type="region of interest" description="Disordered" evidence="1">
    <location>
        <begin position="110"/>
        <end position="160"/>
    </location>
</feature>
<evidence type="ECO:0008006" key="5">
    <source>
        <dbReference type="Google" id="ProtNLM"/>
    </source>
</evidence>
<gene>
    <name evidence="3" type="ORF">EAY64_09160</name>
</gene>